<feature type="domain" description="Mce/MlaD" evidence="8">
    <location>
        <begin position="293"/>
        <end position="403"/>
    </location>
</feature>
<dbReference type="AlphaFoldDB" id="A0A1A8XE85"/>
<evidence type="ECO:0000313" key="10">
    <source>
        <dbReference type="Proteomes" id="UP000199169"/>
    </source>
</evidence>
<evidence type="ECO:0000256" key="5">
    <source>
        <dbReference type="ARBA" id="ARBA00022989"/>
    </source>
</evidence>
<evidence type="ECO:0000256" key="4">
    <source>
        <dbReference type="ARBA" id="ARBA00022692"/>
    </source>
</evidence>
<dbReference type="PANTHER" id="PTHR30462">
    <property type="entry name" value="INTERMEMBRANE TRANSPORT PROTEIN PQIB-RELATED"/>
    <property type="match status" value="1"/>
</dbReference>
<comment type="subcellular location">
    <subcellularLocation>
        <location evidence="1">Cell inner membrane</location>
    </subcellularLocation>
</comment>
<dbReference type="RefSeq" id="WP_186405483.1">
    <property type="nucleotide sequence ID" value="NZ_FLQX01000008.1"/>
</dbReference>
<evidence type="ECO:0000256" key="2">
    <source>
        <dbReference type="ARBA" id="ARBA00022475"/>
    </source>
</evidence>
<dbReference type="STRING" id="1860102.ACCAA_1050013"/>
<dbReference type="InterPro" id="IPR003399">
    <property type="entry name" value="Mce/MlaD"/>
</dbReference>
<keyword evidence="2" id="KW-1003">Cell membrane</keyword>
<evidence type="ECO:0000256" key="1">
    <source>
        <dbReference type="ARBA" id="ARBA00004533"/>
    </source>
</evidence>
<evidence type="ECO:0000256" key="3">
    <source>
        <dbReference type="ARBA" id="ARBA00022519"/>
    </source>
</evidence>
<feature type="transmembrane region" description="Helical" evidence="7">
    <location>
        <begin position="25"/>
        <end position="46"/>
    </location>
</feature>
<gene>
    <name evidence="9" type="ORF">ACCAA_1050013</name>
</gene>
<keyword evidence="10" id="KW-1185">Reference proteome</keyword>
<dbReference type="PANTHER" id="PTHR30462:SF0">
    <property type="entry name" value="INTERMEMBRANE TRANSPORT PROTEIN YEBT"/>
    <property type="match status" value="1"/>
</dbReference>
<sequence length="553" mass="59463">MPDGSDHSDLPQATAVAKKRTRISIVWIIPLLAAVVAVGIAVQRLLSEGPTISIVFKNAQGIEAGKTFVKYKDVNIGQVTSVQLAEEYTKVTVTAKIAKSAAGLMVEDAAFWVVEPRVTLSGVSGLGTLLSGNYIGFEAGKSDSKQSSFTGQDVPPIITGDQPGRQFVLKADNLGSLGIGSPVSYRRLPVGQVVAYQLASDGQTVDIKVFVNAPYDQYVNPGTRFWNASGIDVSVGAEGVNLRTQSMIALIAGGLAFETPPFAPQAEPAAANAVFPVYGDRVAAMKQPDVLAKRYVLYFGESLRGLSVGAPVTLLGLPGGEVTHIGLEIDPATKRLRGRVELVAFPERLVQQLSAGQTALGEAVARNTGRRQAFFEQMVEEQGMRAQMQSGNLLTGQRYVAFDYHPGAPKARIDWRQDKPVLPTVPSTLPDFESKIGSILAKLDKLPYEAIGTDTRKALVTLNQTLKDADKAVQRFDADVTPELKKALDEFRRATVSADKMIKSTDATLLGPDAPGQQGLRDAMREVARAARSLRVLTDYLDRHPEALLRGRN</sequence>
<proteinExistence type="predicted"/>
<feature type="domain" description="Mce/MlaD" evidence="8">
    <location>
        <begin position="164"/>
        <end position="253"/>
    </location>
</feature>
<keyword evidence="3" id="KW-0997">Cell inner membrane</keyword>
<evidence type="ECO:0000259" key="8">
    <source>
        <dbReference type="Pfam" id="PF02470"/>
    </source>
</evidence>
<organism evidence="9 10">
    <name type="scientific">Candidatus Accumulibacter aalborgensis</name>
    <dbReference type="NCBI Taxonomy" id="1860102"/>
    <lineage>
        <taxon>Bacteria</taxon>
        <taxon>Pseudomonadati</taxon>
        <taxon>Pseudomonadota</taxon>
        <taxon>Betaproteobacteria</taxon>
        <taxon>Candidatus Accumulibacter</taxon>
    </lineage>
</organism>
<keyword evidence="4 7" id="KW-0812">Transmembrane</keyword>
<evidence type="ECO:0000313" key="9">
    <source>
        <dbReference type="EMBL" id="SBT03504.1"/>
    </source>
</evidence>
<evidence type="ECO:0000256" key="6">
    <source>
        <dbReference type="ARBA" id="ARBA00023136"/>
    </source>
</evidence>
<keyword evidence="5 7" id="KW-1133">Transmembrane helix</keyword>
<keyword evidence="6 7" id="KW-0472">Membrane</keyword>
<name>A0A1A8XE85_9PROT</name>
<accession>A0A1A8XE85</accession>
<evidence type="ECO:0000256" key="7">
    <source>
        <dbReference type="SAM" id="Phobius"/>
    </source>
</evidence>
<dbReference type="GO" id="GO:0005886">
    <property type="term" value="C:plasma membrane"/>
    <property type="evidence" value="ECO:0007669"/>
    <property type="project" value="UniProtKB-SubCell"/>
</dbReference>
<feature type="domain" description="Mce/MlaD" evidence="8">
    <location>
        <begin position="49"/>
        <end position="140"/>
    </location>
</feature>
<reference evidence="9 10" key="1">
    <citation type="submission" date="2016-06" db="EMBL/GenBank/DDBJ databases">
        <authorList>
            <person name="Kjaerup R.B."/>
            <person name="Dalgaard T.S."/>
            <person name="Juul-Madsen H.R."/>
        </authorList>
    </citation>
    <scope>NUCLEOTIDE SEQUENCE [LARGE SCALE GENOMIC DNA]</scope>
    <source>
        <strain evidence="9">3</strain>
    </source>
</reference>
<dbReference type="Proteomes" id="UP000199169">
    <property type="component" value="Unassembled WGS sequence"/>
</dbReference>
<dbReference type="EMBL" id="FLQX01000008">
    <property type="protein sequence ID" value="SBT03504.1"/>
    <property type="molecule type" value="Genomic_DNA"/>
</dbReference>
<dbReference type="InterPro" id="IPR051800">
    <property type="entry name" value="PqiA-PqiB_transport"/>
</dbReference>
<dbReference type="Pfam" id="PF02470">
    <property type="entry name" value="MlaD"/>
    <property type="match status" value="3"/>
</dbReference>
<protein>
    <submittedName>
        <fullName evidence="9">Qaraquat-inducible protein B</fullName>
    </submittedName>
</protein>